<evidence type="ECO:0000256" key="6">
    <source>
        <dbReference type="ARBA" id="ARBA00023136"/>
    </source>
</evidence>
<dbReference type="PANTHER" id="PTHR43549">
    <property type="entry name" value="MULTIDRUG RESISTANCE PROTEIN YPNP-RELATED"/>
    <property type="match status" value="1"/>
</dbReference>
<evidence type="ECO:0000313" key="9">
    <source>
        <dbReference type="Proteomes" id="UP000587760"/>
    </source>
</evidence>
<feature type="transmembrane region" description="Helical" evidence="7">
    <location>
        <begin position="382"/>
        <end position="401"/>
    </location>
</feature>
<keyword evidence="4 7" id="KW-0812">Transmembrane</keyword>
<keyword evidence="9" id="KW-1185">Reference proteome</keyword>
<dbReference type="Pfam" id="PF01554">
    <property type="entry name" value="MatE"/>
    <property type="match status" value="2"/>
</dbReference>
<dbReference type="GO" id="GO:0042910">
    <property type="term" value="F:xenobiotic transmembrane transporter activity"/>
    <property type="evidence" value="ECO:0007669"/>
    <property type="project" value="InterPro"/>
</dbReference>
<keyword evidence="5 7" id="KW-1133">Transmembrane helix</keyword>
<reference evidence="8 9" key="1">
    <citation type="submission" date="2020-08" db="EMBL/GenBank/DDBJ databases">
        <title>Genomic Encyclopedia of Type Strains, Phase IV (KMG-IV): sequencing the most valuable type-strain genomes for metagenomic binning, comparative biology and taxonomic classification.</title>
        <authorList>
            <person name="Goeker M."/>
        </authorList>
    </citation>
    <scope>NUCLEOTIDE SEQUENCE [LARGE SCALE GENOMIC DNA]</scope>
    <source>
        <strain evidence="8 9">DSM 2461</strain>
    </source>
</reference>
<evidence type="ECO:0000313" key="8">
    <source>
        <dbReference type="EMBL" id="MBB6480011.1"/>
    </source>
</evidence>
<feature type="transmembrane region" description="Helical" evidence="7">
    <location>
        <begin position="315"/>
        <end position="333"/>
    </location>
</feature>
<accession>A0A841R9H3</accession>
<keyword evidence="2" id="KW-0813">Transport</keyword>
<feature type="transmembrane region" description="Helical" evidence="7">
    <location>
        <begin position="345"/>
        <end position="370"/>
    </location>
</feature>
<dbReference type="EMBL" id="JACHGJ010000002">
    <property type="protein sequence ID" value="MBB6480011.1"/>
    <property type="molecule type" value="Genomic_DNA"/>
</dbReference>
<dbReference type="RefSeq" id="WP_184745759.1">
    <property type="nucleotide sequence ID" value="NZ_JACHGJ010000002.1"/>
</dbReference>
<feature type="transmembrane region" description="Helical" evidence="7">
    <location>
        <begin position="12"/>
        <end position="32"/>
    </location>
</feature>
<dbReference type="Proteomes" id="UP000587760">
    <property type="component" value="Unassembled WGS sequence"/>
</dbReference>
<evidence type="ECO:0000256" key="1">
    <source>
        <dbReference type="ARBA" id="ARBA00004651"/>
    </source>
</evidence>
<comment type="subcellular location">
    <subcellularLocation>
        <location evidence="1">Cell membrane</location>
        <topology evidence="1">Multi-pass membrane protein</topology>
    </subcellularLocation>
</comment>
<evidence type="ECO:0000256" key="7">
    <source>
        <dbReference type="SAM" id="Phobius"/>
    </source>
</evidence>
<feature type="transmembrane region" description="Helical" evidence="7">
    <location>
        <begin position="164"/>
        <end position="183"/>
    </location>
</feature>
<keyword evidence="3" id="KW-1003">Cell membrane</keyword>
<dbReference type="InterPro" id="IPR002528">
    <property type="entry name" value="MATE_fam"/>
</dbReference>
<feature type="transmembrane region" description="Helical" evidence="7">
    <location>
        <begin position="130"/>
        <end position="152"/>
    </location>
</feature>
<evidence type="ECO:0000256" key="2">
    <source>
        <dbReference type="ARBA" id="ARBA00022448"/>
    </source>
</evidence>
<dbReference type="InterPro" id="IPR048279">
    <property type="entry name" value="MdtK-like"/>
</dbReference>
<evidence type="ECO:0000256" key="5">
    <source>
        <dbReference type="ARBA" id="ARBA00022989"/>
    </source>
</evidence>
<comment type="caution">
    <text evidence="8">The sequence shown here is derived from an EMBL/GenBank/DDBJ whole genome shotgun (WGS) entry which is preliminary data.</text>
</comment>
<keyword evidence="6 7" id="KW-0472">Membrane</keyword>
<evidence type="ECO:0000256" key="3">
    <source>
        <dbReference type="ARBA" id="ARBA00022475"/>
    </source>
</evidence>
<organism evidence="8 9">
    <name type="scientific">Spirochaeta isovalerica</name>
    <dbReference type="NCBI Taxonomy" id="150"/>
    <lineage>
        <taxon>Bacteria</taxon>
        <taxon>Pseudomonadati</taxon>
        <taxon>Spirochaetota</taxon>
        <taxon>Spirochaetia</taxon>
        <taxon>Spirochaetales</taxon>
        <taxon>Spirochaetaceae</taxon>
        <taxon>Spirochaeta</taxon>
    </lineage>
</organism>
<proteinExistence type="predicted"/>
<feature type="transmembrane region" description="Helical" evidence="7">
    <location>
        <begin position="88"/>
        <end position="110"/>
    </location>
</feature>
<dbReference type="PIRSF" id="PIRSF006603">
    <property type="entry name" value="DinF"/>
    <property type="match status" value="1"/>
</dbReference>
<dbReference type="InterPro" id="IPR052031">
    <property type="entry name" value="Membrane_Transporter-Flippase"/>
</dbReference>
<dbReference type="GO" id="GO:0005886">
    <property type="term" value="C:plasma membrane"/>
    <property type="evidence" value="ECO:0007669"/>
    <property type="project" value="UniProtKB-SubCell"/>
</dbReference>
<dbReference type="NCBIfam" id="TIGR00797">
    <property type="entry name" value="matE"/>
    <property type="match status" value="1"/>
</dbReference>
<feature type="transmembrane region" description="Helical" evidence="7">
    <location>
        <begin position="189"/>
        <end position="207"/>
    </location>
</feature>
<sequence>MDITRDPIPKLIRAIAVPAAMGFFFNTMFNVVDTYYTRFISTEALAGLSLSFPVFFILVAFSHGLGSGIQGLASNALGKKDSDGADRLAYAGIILAILFSILLAVFGIFASVPAFSFMGAQGQSLEEGVVYIRVIMSGLPFFFLNNGINGLLSATGDTKAFRNFLILGFFLNLALDPLFIIAFDMGTAGLALATVVVQAVGTVYLWVRLRRTGSISFSRGQKKGHPVTLWPSLLHQSLPASLNSMSIALGVFIINRFIVQFGGDEAIAGYGAAIRIEQIILLPTIGLNMALVTLAGQNHGANQPERVREAYNKTVLYGLAIMGTGMVLLLFLRRPLVAVFNPVEAVIAAGAGYLLIEIVAMPAYVLLGTGNSLLQGLKKPGLIFWVGLFRQIIFPPILFYLLGTVSGLGLQGVWWGIVISVWGGALLMFFRARLMISSSDSNI</sequence>
<name>A0A841R9H3_9SPIO</name>
<protein>
    <submittedName>
        <fullName evidence="8">Putative MATE family efflux protein</fullName>
    </submittedName>
</protein>
<feature type="transmembrane region" description="Helical" evidence="7">
    <location>
        <begin position="413"/>
        <end position="430"/>
    </location>
</feature>
<dbReference type="GO" id="GO:0015297">
    <property type="term" value="F:antiporter activity"/>
    <property type="evidence" value="ECO:0007669"/>
    <property type="project" value="InterPro"/>
</dbReference>
<feature type="transmembrane region" description="Helical" evidence="7">
    <location>
        <begin position="44"/>
        <end position="67"/>
    </location>
</feature>
<dbReference type="AlphaFoldDB" id="A0A841R9H3"/>
<evidence type="ECO:0000256" key="4">
    <source>
        <dbReference type="ARBA" id="ARBA00022692"/>
    </source>
</evidence>
<gene>
    <name evidence="8" type="ORF">HNR50_001669</name>
</gene>
<dbReference type="PANTHER" id="PTHR43549:SF3">
    <property type="entry name" value="MULTIDRUG RESISTANCE PROTEIN YPNP-RELATED"/>
    <property type="match status" value="1"/>
</dbReference>